<dbReference type="InterPro" id="IPR011990">
    <property type="entry name" value="TPR-like_helical_dom_sf"/>
</dbReference>
<dbReference type="AlphaFoldDB" id="A0A1M5G677"/>
<keyword evidence="9" id="KW-1185">Reference proteome</keyword>
<feature type="domain" description="RagB/SusD" evidence="6">
    <location>
        <begin position="272"/>
        <end position="490"/>
    </location>
</feature>
<accession>A0A1M5G677</accession>
<evidence type="ECO:0000259" key="6">
    <source>
        <dbReference type="Pfam" id="PF07980"/>
    </source>
</evidence>
<name>A0A1M5G677_9BACT</name>
<evidence type="ECO:0000256" key="5">
    <source>
        <dbReference type="ARBA" id="ARBA00023237"/>
    </source>
</evidence>
<sequence>MNTLRNSIIIVSLIAIGVLFYACDSIIDVPAKGALSEDVLANQEGVETLLVGAYGALDGQLMSSERREATDVSNWVYGSLAGGDAHKGESLGNTNGYVQIGNGNASASISFLDGKWTATYEGINRTNAVLNLVDEVDDMSQEAKDRVAGEARFLRGHFYFELKKMFNMVPWIDEDTENPNQPNDQDIWPNIEADFEYAYQNLPEVQNDAARVNKWAAASYLAKTYVYQEKWSEAKALFDEIIANGVTSQGVAYDLIEEFRQNYNPAREDGNPEAVFAVEMVANDGTGHTDNANLGMSSAFPYGDTSPFPCCGYYQPTQDLVNSFRTDGSGLPIIDVNDPDPYNDEMVNNDMGVSPEDEFQPYEGPLDPRLDWTVGRRGVPYLDWGPYPGVAWAREPENFGPYGPKKHVYWAEQQAEYADLNSWAPGSAINTYVIRFADVLLLAAEAEVEVGSLEQARQYVNRVRARAANENGWVNLDHNRSQAIAEVANENEMLGLDDVSQFDWVIREDTESTFVYLGGGSGNANNWQEYEIPNYDIAEYTSAQFTDPNFAREAVHFERKLELAMEGHRFFDLVRWGEAEEQMNEFFSYEGPALGIPTRDGQFTAGKNEYYPIPQNQIDLSTVGGEPVLQQNPGYN</sequence>
<evidence type="ECO:0000313" key="9">
    <source>
        <dbReference type="Proteomes" id="UP000184041"/>
    </source>
</evidence>
<dbReference type="SUPFAM" id="SSF48452">
    <property type="entry name" value="TPR-like"/>
    <property type="match status" value="1"/>
</dbReference>
<dbReference type="Pfam" id="PF14322">
    <property type="entry name" value="SusD-like_3"/>
    <property type="match status" value="1"/>
</dbReference>
<evidence type="ECO:0000256" key="1">
    <source>
        <dbReference type="ARBA" id="ARBA00004442"/>
    </source>
</evidence>
<evidence type="ECO:0000256" key="4">
    <source>
        <dbReference type="ARBA" id="ARBA00023136"/>
    </source>
</evidence>
<feature type="domain" description="RagB/SusD" evidence="6">
    <location>
        <begin position="532"/>
        <end position="635"/>
    </location>
</feature>
<dbReference type="Gene3D" id="1.25.40.390">
    <property type="match status" value="1"/>
</dbReference>
<dbReference type="Pfam" id="PF07980">
    <property type="entry name" value="SusD_RagB"/>
    <property type="match status" value="2"/>
</dbReference>
<dbReference type="InterPro" id="IPR012944">
    <property type="entry name" value="SusD_RagB_dom"/>
</dbReference>
<dbReference type="STRING" id="1194090.SAMN05443144_11698"/>
<evidence type="ECO:0000313" key="8">
    <source>
        <dbReference type="EMBL" id="SHF99255.1"/>
    </source>
</evidence>
<proteinExistence type="inferred from homology"/>
<comment type="similarity">
    <text evidence="2">Belongs to the SusD family.</text>
</comment>
<evidence type="ECO:0000259" key="7">
    <source>
        <dbReference type="Pfam" id="PF14322"/>
    </source>
</evidence>
<dbReference type="Proteomes" id="UP000184041">
    <property type="component" value="Unassembled WGS sequence"/>
</dbReference>
<evidence type="ECO:0000256" key="2">
    <source>
        <dbReference type="ARBA" id="ARBA00006275"/>
    </source>
</evidence>
<gene>
    <name evidence="8" type="ORF">SAMN05443144_11698</name>
</gene>
<dbReference type="EMBL" id="FQUS01000016">
    <property type="protein sequence ID" value="SHF99255.1"/>
    <property type="molecule type" value="Genomic_DNA"/>
</dbReference>
<organism evidence="8 9">
    <name type="scientific">Fodinibius roseus</name>
    <dbReference type="NCBI Taxonomy" id="1194090"/>
    <lineage>
        <taxon>Bacteria</taxon>
        <taxon>Pseudomonadati</taxon>
        <taxon>Balneolota</taxon>
        <taxon>Balneolia</taxon>
        <taxon>Balneolales</taxon>
        <taxon>Balneolaceae</taxon>
        <taxon>Fodinibius</taxon>
    </lineage>
</organism>
<keyword evidence="4" id="KW-0472">Membrane</keyword>
<feature type="domain" description="SusD-like N-terminal" evidence="7">
    <location>
        <begin position="115"/>
        <end position="225"/>
    </location>
</feature>
<keyword evidence="3" id="KW-0732">Signal</keyword>
<dbReference type="InterPro" id="IPR033985">
    <property type="entry name" value="SusD-like_N"/>
</dbReference>
<dbReference type="PROSITE" id="PS51257">
    <property type="entry name" value="PROKAR_LIPOPROTEIN"/>
    <property type="match status" value="1"/>
</dbReference>
<protein>
    <submittedName>
        <fullName evidence="8">Starch-binding associating with outer membrane</fullName>
    </submittedName>
</protein>
<dbReference type="RefSeq" id="WP_170864418.1">
    <property type="nucleotide sequence ID" value="NZ_FQUS01000016.1"/>
</dbReference>
<keyword evidence="5" id="KW-0998">Cell outer membrane</keyword>
<dbReference type="GO" id="GO:0009279">
    <property type="term" value="C:cell outer membrane"/>
    <property type="evidence" value="ECO:0007669"/>
    <property type="project" value="UniProtKB-SubCell"/>
</dbReference>
<comment type="subcellular location">
    <subcellularLocation>
        <location evidence="1">Cell outer membrane</location>
    </subcellularLocation>
</comment>
<reference evidence="8 9" key="1">
    <citation type="submission" date="2016-11" db="EMBL/GenBank/DDBJ databases">
        <authorList>
            <person name="Jaros S."/>
            <person name="Januszkiewicz K."/>
            <person name="Wedrychowicz H."/>
        </authorList>
    </citation>
    <scope>NUCLEOTIDE SEQUENCE [LARGE SCALE GENOMIC DNA]</scope>
    <source>
        <strain evidence="8 9">DSM 21986</strain>
    </source>
</reference>
<evidence type="ECO:0000256" key="3">
    <source>
        <dbReference type="ARBA" id="ARBA00022729"/>
    </source>
</evidence>